<dbReference type="Proteomes" id="UP001355206">
    <property type="component" value="Unassembled WGS sequence"/>
</dbReference>
<comment type="caution">
    <text evidence="1">The sequence shown here is derived from an EMBL/GenBank/DDBJ whole genome shotgun (WGS) entry which is preliminary data.</text>
</comment>
<organism evidence="1 2">
    <name type="scientific">Methylobacterium oryzae</name>
    <dbReference type="NCBI Taxonomy" id="334852"/>
    <lineage>
        <taxon>Bacteria</taxon>
        <taxon>Pseudomonadati</taxon>
        <taxon>Pseudomonadota</taxon>
        <taxon>Alphaproteobacteria</taxon>
        <taxon>Hyphomicrobiales</taxon>
        <taxon>Methylobacteriaceae</taxon>
        <taxon>Methylobacterium</taxon>
    </lineage>
</organism>
<gene>
    <name evidence="1" type="ORF">MOTC310_09275</name>
</gene>
<name>A0ABU7TMD1_9HYPH</name>
<dbReference type="InterPro" id="IPR058002">
    <property type="entry name" value="Gp82"/>
</dbReference>
<protein>
    <submittedName>
        <fullName evidence="1">Uncharacterized protein</fullName>
    </submittedName>
</protein>
<sequence>MPAAAAGRAVLDIHWHLVRRTWSIREAGRVVGYVSALALRDVRFVVSAAGVARIRRRGQREVVAYARGALTESRPVTDSAQRVHFNPYVAAAFLLPDGTPIAAAAFVAFLSDGSCRAVPIPSEGPPCVSWPPSPC</sequence>
<proteinExistence type="predicted"/>
<accession>A0ABU7TMD1</accession>
<reference evidence="1 2" key="1">
    <citation type="journal article" date="2012" name="Genet. Mol. Biol.">
        <title>Analysis of 16S rRNA and mxaF genes revealing insights into Methylobacterium niche-specific plant association.</title>
        <authorList>
            <person name="Dourado M.N."/>
            <person name="Andreote F.D."/>
            <person name="Dini-Andreote F."/>
            <person name="Conti R."/>
            <person name="Araujo J.M."/>
            <person name="Araujo W.L."/>
        </authorList>
    </citation>
    <scope>NUCLEOTIDE SEQUENCE [LARGE SCALE GENOMIC DNA]</scope>
    <source>
        <strain evidence="1 2">TC3-10</strain>
    </source>
</reference>
<dbReference type="EMBL" id="MLCA01000002">
    <property type="protein sequence ID" value="MEE7490654.1"/>
    <property type="molecule type" value="Genomic_DNA"/>
</dbReference>
<evidence type="ECO:0000313" key="2">
    <source>
        <dbReference type="Proteomes" id="UP001355206"/>
    </source>
</evidence>
<evidence type="ECO:0000313" key="1">
    <source>
        <dbReference type="EMBL" id="MEE7490654.1"/>
    </source>
</evidence>
<dbReference type="Pfam" id="PF25735">
    <property type="entry name" value="Phage_L5_gp82"/>
    <property type="match status" value="1"/>
</dbReference>
<keyword evidence="2" id="KW-1185">Reference proteome</keyword>